<dbReference type="Proteomes" id="UP000265080">
    <property type="component" value="Chromosome 5"/>
</dbReference>
<feature type="compositionally biased region" description="Basic and acidic residues" evidence="2">
    <location>
        <begin position="629"/>
        <end position="646"/>
    </location>
</feature>
<organism evidence="4 5">
    <name type="scientific">Amphiprion percula</name>
    <name type="common">Orange clownfish</name>
    <name type="synonym">Lutjanus percula</name>
    <dbReference type="NCBI Taxonomy" id="161767"/>
    <lineage>
        <taxon>Eukaryota</taxon>
        <taxon>Metazoa</taxon>
        <taxon>Chordata</taxon>
        <taxon>Craniata</taxon>
        <taxon>Vertebrata</taxon>
        <taxon>Euteleostomi</taxon>
        <taxon>Actinopterygii</taxon>
        <taxon>Neopterygii</taxon>
        <taxon>Teleostei</taxon>
        <taxon>Neoteleostei</taxon>
        <taxon>Acanthomorphata</taxon>
        <taxon>Ovalentaria</taxon>
        <taxon>Pomacentridae</taxon>
        <taxon>Amphiprion</taxon>
    </lineage>
</organism>
<sequence>MSMKAGGNRSKPGGGNTAGAAASGAGGSGGGRQNLGRGRHSGKGPSPVIFNGVYANMRMVHVLTSVVGTKCELKVKNGAVYEGVFKTYGPECDLVLDAAHRKNPEPSIGPRKEDIVESIIFKASDVVVVTFKDVDLNFARKVSSDTDNFTDAAVSGRINGEHKEKDLEPWDGGETHNSDSLESLDTDVSNGWDPNDMFKYNEEKYGVLSTYDSSLSTYTVPLERDNSEEFLKREARAAQLAEEIEASATYKARVALENDERTEEEKYTAVVRGERETHTLSRENKYIPPSQRNREAMSWGPGRQNSPRLGQNSAGPSTPRPGPHDYSPSSGADQRVVNGGPPRMSPKSQRTPRAHRVPPCRTSGVPPGVDLISHNAPGEVPATPPTRSSSSGGTWSSVVSGAHRPRSPRQNSIGGASPGSSSLSSPQTATAPVETVTTPTSASSPTAASPAPNMVASPSGDAKECRVQETRQTSPSANKENIKPLDSSPSITRPVCKGPPSMAPDHRKQIDNLKKFSVDFRLQSSSNPDPAFDQMMTKPVRDPADKPKDLPLDKASTVGREGTEDGVVVIATGTSGGAPAPSTTTSNTSKPGSPAALSPSPSAPDQKRAGLDVTSQGVQTTATSSFSGPKHEEKEEKKEAVQDQVRKSTLNPNANEFKPRFNTQPKPANTPTPPRPQGQPSPSIVVQQPPTVYGQTVCFPQMYPLTPVSPGVQKSIIWKSPAMYQVQMPHMTVSQSKPYRPGKVPNMPQQRSDQHHPPGTPTMMHPATAAGPPIVAPSPAYSAQYFTCSPQQFTSQPLVQQMPHYQSQAQHVFSPVMQGSARMMAPPAHGQPSLVSSSTTQYPEQTHTMYVSPGPMPQQYPHHSATLHPHPQHPQPSATPTGQAQQGGPPQHGGPPSHPAASPVQHQQHQQAAAAAAAAQALHLANQPPQQQMYSALAPTPPSMTPGPNPQSPQASFPSAQQTVYIHPQQVQHGYNPNHMAHVQQAHMQSGIVPSHHPAPTHPTMMLMATQGPPGGPQPPMPQTALNPIPVSSTTHFSYLAHPQGTSVSQHSEENVRVAVFVF</sequence>
<feature type="compositionally biased region" description="Polar residues" evidence="2">
    <location>
        <begin position="303"/>
        <end position="316"/>
    </location>
</feature>
<feature type="region of interest" description="Disordered" evidence="2">
    <location>
        <begin position="160"/>
        <end position="188"/>
    </location>
</feature>
<feature type="compositionally biased region" description="Basic and acidic residues" evidence="2">
    <location>
        <begin position="160"/>
        <end position="179"/>
    </location>
</feature>
<dbReference type="PROSITE" id="PS52002">
    <property type="entry name" value="SM"/>
    <property type="match status" value="1"/>
</dbReference>
<feature type="compositionally biased region" description="Low complexity" evidence="2">
    <location>
        <begin position="878"/>
        <end position="889"/>
    </location>
</feature>
<feature type="compositionally biased region" description="Low complexity" evidence="2">
    <location>
        <begin position="579"/>
        <end position="604"/>
    </location>
</feature>
<feature type="compositionally biased region" description="Polar residues" evidence="2">
    <location>
        <begin position="470"/>
        <end position="479"/>
    </location>
</feature>
<feature type="compositionally biased region" description="Basic and acidic residues" evidence="2">
    <location>
        <begin position="258"/>
        <end position="285"/>
    </location>
</feature>
<evidence type="ECO:0000256" key="1">
    <source>
        <dbReference type="ARBA" id="ARBA00007503"/>
    </source>
</evidence>
<dbReference type="GO" id="GO:0003729">
    <property type="term" value="F:mRNA binding"/>
    <property type="evidence" value="ECO:0007669"/>
    <property type="project" value="TreeGrafter"/>
</dbReference>
<name>A0A3P8TTX2_AMPPE</name>
<accession>A0A3P8TTX2</accession>
<feature type="compositionally biased region" description="Low complexity" evidence="2">
    <location>
        <begin position="899"/>
        <end position="921"/>
    </location>
</feature>
<reference evidence="4" key="3">
    <citation type="submission" date="2025-09" db="UniProtKB">
        <authorList>
            <consortium name="Ensembl"/>
        </authorList>
    </citation>
    <scope>IDENTIFICATION</scope>
</reference>
<dbReference type="GO" id="GO:0010494">
    <property type="term" value="C:cytoplasmic stress granule"/>
    <property type="evidence" value="ECO:0007669"/>
    <property type="project" value="TreeGrafter"/>
</dbReference>
<feature type="compositionally biased region" description="Pro residues" evidence="2">
    <location>
        <begin position="668"/>
        <end position="679"/>
    </location>
</feature>
<feature type="compositionally biased region" description="Polar residues" evidence="2">
    <location>
        <begin position="613"/>
        <end position="627"/>
    </location>
</feature>
<comment type="similarity">
    <text evidence="1">Belongs to the ataxin-2 family.</text>
</comment>
<dbReference type="AlphaFoldDB" id="A0A3P8TTX2"/>
<dbReference type="GeneTree" id="ENSGT00940000156812"/>
<feature type="region of interest" description="Disordered" evidence="2">
    <location>
        <begin position="1"/>
        <end position="44"/>
    </location>
</feature>
<dbReference type="Pfam" id="PF06741">
    <property type="entry name" value="LsmAD"/>
    <property type="match status" value="1"/>
</dbReference>
<feature type="domain" description="Sm" evidence="3">
    <location>
        <begin position="58"/>
        <end position="135"/>
    </location>
</feature>
<protein>
    <submittedName>
        <fullName evidence="4">Ataxin 2</fullName>
    </submittedName>
</protein>
<dbReference type="PANTHER" id="PTHR12854:SF11">
    <property type="entry name" value="ATAXIN-2"/>
    <property type="match status" value="1"/>
</dbReference>
<feature type="compositionally biased region" description="Basic and acidic residues" evidence="2">
    <location>
        <begin position="539"/>
        <end position="552"/>
    </location>
</feature>
<dbReference type="STRING" id="161767.ENSAPEP00000028524"/>
<dbReference type="GO" id="GO:0034063">
    <property type="term" value="P:stress granule assembly"/>
    <property type="evidence" value="ECO:0007669"/>
    <property type="project" value="TreeGrafter"/>
</dbReference>
<evidence type="ECO:0000259" key="3">
    <source>
        <dbReference type="PROSITE" id="PS52002"/>
    </source>
</evidence>
<feature type="region of interest" description="Disordered" evidence="2">
    <location>
        <begin position="744"/>
        <end position="765"/>
    </location>
</feature>
<feature type="compositionally biased region" description="Polar residues" evidence="2">
    <location>
        <begin position="833"/>
        <end position="849"/>
    </location>
</feature>
<dbReference type="Pfam" id="PF07145">
    <property type="entry name" value="PAM2"/>
    <property type="match status" value="1"/>
</dbReference>
<dbReference type="InterPro" id="IPR009604">
    <property type="entry name" value="LsmAD_domain"/>
</dbReference>
<evidence type="ECO:0000313" key="4">
    <source>
        <dbReference type="Ensembl" id="ENSAPEP00000028524.1"/>
    </source>
</evidence>
<dbReference type="InterPro" id="IPR009818">
    <property type="entry name" value="PAM2_motif"/>
</dbReference>
<feature type="region of interest" description="Disordered" evidence="2">
    <location>
        <begin position="822"/>
        <end position="921"/>
    </location>
</feature>
<feature type="compositionally biased region" description="Pro residues" evidence="2">
    <location>
        <begin position="939"/>
        <end position="951"/>
    </location>
</feature>
<dbReference type="InterPro" id="IPR047575">
    <property type="entry name" value="Sm"/>
</dbReference>
<feature type="compositionally biased region" description="Gly residues" evidence="2">
    <location>
        <begin position="24"/>
        <end position="33"/>
    </location>
</feature>
<dbReference type="Ensembl" id="ENSAPET00000029276.1">
    <property type="protein sequence ID" value="ENSAPEP00000028524.1"/>
    <property type="gene ID" value="ENSAPEG00000020250.1"/>
</dbReference>
<reference evidence="4" key="2">
    <citation type="submission" date="2025-08" db="UniProtKB">
        <authorList>
            <consortium name="Ensembl"/>
        </authorList>
    </citation>
    <scope>IDENTIFICATION</scope>
</reference>
<dbReference type="SMART" id="SM01272">
    <property type="entry name" value="LsmAD"/>
    <property type="match status" value="1"/>
</dbReference>
<feature type="region of interest" description="Disordered" evidence="2">
    <location>
        <begin position="258"/>
        <end position="687"/>
    </location>
</feature>
<dbReference type="PANTHER" id="PTHR12854">
    <property type="entry name" value="ATAXIN 2-RELATED"/>
    <property type="match status" value="1"/>
</dbReference>
<dbReference type="Pfam" id="PF14438">
    <property type="entry name" value="SM-ATX"/>
    <property type="match status" value="1"/>
</dbReference>
<feature type="compositionally biased region" description="Low complexity" evidence="2">
    <location>
        <begin position="412"/>
        <end position="452"/>
    </location>
</feature>
<feature type="region of interest" description="Disordered" evidence="2">
    <location>
        <begin position="933"/>
        <end position="960"/>
    </location>
</feature>
<evidence type="ECO:0000313" key="5">
    <source>
        <dbReference type="Proteomes" id="UP000265080"/>
    </source>
</evidence>
<dbReference type="InterPro" id="IPR045117">
    <property type="entry name" value="ATXN2-like"/>
</dbReference>
<keyword evidence="5" id="KW-1185">Reference proteome</keyword>
<reference evidence="4 5" key="1">
    <citation type="submission" date="2018-03" db="EMBL/GenBank/DDBJ databases">
        <title>Finding Nemo's genes: A chromosome-scale reference assembly of the genome of the orange clownfish Amphiprion percula.</title>
        <authorList>
            <person name="Lehmann R."/>
        </authorList>
    </citation>
    <scope>NUCLEOTIDE SEQUENCE</scope>
</reference>
<feature type="compositionally biased region" description="Low complexity" evidence="2">
    <location>
        <begin position="385"/>
        <end position="401"/>
    </location>
</feature>
<feature type="compositionally biased region" description="Basic and acidic residues" evidence="2">
    <location>
        <begin position="504"/>
        <end position="518"/>
    </location>
</feature>
<proteinExistence type="inferred from homology"/>
<dbReference type="InterPro" id="IPR025852">
    <property type="entry name" value="SM_dom_ATX"/>
</dbReference>
<evidence type="ECO:0000256" key="2">
    <source>
        <dbReference type="SAM" id="MobiDB-lite"/>
    </source>
</evidence>